<keyword evidence="4" id="KW-1185">Reference proteome</keyword>
<sequence length="237" mass="27321">MRTRSSRSERTRPKASWVRRASSSTVVTRARVVARPVPRLDYPAGVIGRKKTPVEPEPQPVETAGGKGRPTPTRREAEARNRRPLVPDDRKEARRIAREQRNEAYMKQRQAMVTGDERYLPLRDKGPVRRYARDYVDARWSIAEFFMPLALVMIVAMMFAGQFPQLANALVLGMYGVLLVAIVDSLIMVQLLKRRLRKKFGADQIQPWTGFYAFGRSFYFRRMRQPKPQVGRGEYPA</sequence>
<comment type="caution">
    <text evidence="3">The sequence shown here is derived from an EMBL/GenBank/DDBJ whole genome shotgun (WGS) entry which is preliminary data.</text>
</comment>
<evidence type="ECO:0000256" key="2">
    <source>
        <dbReference type="SAM" id="Phobius"/>
    </source>
</evidence>
<protein>
    <recommendedName>
        <fullName evidence="5">DUF3043 family protein</fullName>
    </recommendedName>
</protein>
<proteinExistence type="predicted"/>
<feature type="compositionally biased region" description="Low complexity" evidence="1">
    <location>
        <begin position="18"/>
        <end position="27"/>
    </location>
</feature>
<keyword evidence="2" id="KW-1133">Transmembrane helix</keyword>
<dbReference type="EMBL" id="PDJI01000004">
    <property type="protein sequence ID" value="PFG41361.1"/>
    <property type="molecule type" value="Genomic_DNA"/>
</dbReference>
<keyword evidence="2" id="KW-0472">Membrane</keyword>
<dbReference type="Proteomes" id="UP000222106">
    <property type="component" value="Unassembled WGS sequence"/>
</dbReference>
<feature type="compositionally biased region" description="Basic and acidic residues" evidence="1">
    <location>
        <begin position="1"/>
        <end position="12"/>
    </location>
</feature>
<evidence type="ECO:0000313" key="3">
    <source>
        <dbReference type="EMBL" id="PFG41361.1"/>
    </source>
</evidence>
<accession>A0A2A9ES52</accession>
<reference evidence="3 4" key="1">
    <citation type="submission" date="2017-10" db="EMBL/GenBank/DDBJ databases">
        <title>Sequencing the genomes of 1000 actinobacteria strains.</title>
        <authorList>
            <person name="Klenk H.-P."/>
        </authorList>
    </citation>
    <scope>NUCLEOTIDE SEQUENCE [LARGE SCALE GENOMIC DNA]</scope>
    <source>
        <strain evidence="3 4">DSM 21838</strain>
    </source>
</reference>
<dbReference type="InterPro" id="IPR021403">
    <property type="entry name" value="DUF3043"/>
</dbReference>
<feature type="compositionally biased region" description="Basic and acidic residues" evidence="1">
    <location>
        <begin position="73"/>
        <end position="87"/>
    </location>
</feature>
<dbReference type="Pfam" id="PF11241">
    <property type="entry name" value="DUF3043"/>
    <property type="match status" value="1"/>
</dbReference>
<organism evidence="3 4">
    <name type="scientific">Georgenia soli</name>
    <dbReference type="NCBI Taxonomy" id="638953"/>
    <lineage>
        <taxon>Bacteria</taxon>
        <taxon>Bacillati</taxon>
        <taxon>Actinomycetota</taxon>
        <taxon>Actinomycetes</taxon>
        <taxon>Micrococcales</taxon>
        <taxon>Bogoriellaceae</taxon>
        <taxon>Georgenia</taxon>
    </lineage>
</organism>
<dbReference type="OrthoDB" id="5194448at2"/>
<feature type="region of interest" description="Disordered" evidence="1">
    <location>
        <begin position="1"/>
        <end position="27"/>
    </location>
</feature>
<evidence type="ECO:0008006" key="5">
    <source>
        <dbReference type="Google" id="ProtNLM"/>
    </source>
</evidence>
<evidence type="ECO:0000313" key="4">
    <source>
        <dbReference type="Proteomes" id="UP000222106"/>
    </source>
</evidence>
<gene>
    <name evidence="3" type="ORF">ATJ97_3913</name>
</gene>
<feature type="transmembrane region" description="Helical" evidence="2">
    <location>
        <begin position="140"/>
        <end position="160"/>
    </location>
</feature>
<dbReference type="AlphaFoldDB" id="A0A2A9ES52"/>
<feature type="region of interest" description="Disordered" evidence="1">
    <location>
        <begin position="43"/>
        <end position="87"/>
    </location>
</feature>
<name>A0A2A9ES52_9MICO</name>
<feature type="transmembrane region" description="Helical" evidence="2">
    <location>
        <begin position="166"/>
        <end position="189"/>
    </location>
</feature>
<evidence type="ECO:0000256" key="1">
    <source>
        <dbReference type="SAM" id="MobiDB-lite"/>
    </source>
</evidence>
<keyword evidence="2" id="KW-0812">Transmembrane</keyword>